<reference evidence="1" key="1">
    <citation type="submission" date="2018-11" db="EMBL/GenBank/DDBJ databases">
        <authorList>
            <consortium name="Pathogen Informatics"/>
        </authorList>
    </citation>
    <scope>NUCLEOTIDE SEQUENCE</scope>
</reference>
<evidence type="ECO:0000313" key="1">
    <source>
        <dbReference type="EMBL" id="VEL31514.1"/>
    </source>
</evidence>
<comment type="caution">
    <text evidence="1">The sequence shown here is derived from an EMBL/GenBank/DDBJ whole genome shotgun (WGS) entry which is preliminary data.</text>
</comment>
<evidence type="ECO:0000313" key="2">
    <source>
        <dbReference type="Proteomes" id="UP000784294"/>
    </source>
</evidence>
<accession>A0A448X9D5</accession>
<gene>
    <name evidence="1" type="ORF">PXEA_LOCUS24954</name>
</gene>
<keyword evidence="2" id="KW-1185">Reference proteome</keyword>
<name>A0A448X9D5_9PLAT</name>
<dbReference type="EMBL" id="CAAALY010123272">
    <property type="protein sequence ID" value="VEL31514.1"/>
    <property type="molecule type" value="Genomic_DNA"/>
</dbReference>
<proteinExistence type="predicted"/>
<dbReference type="AlphaFoldDB" id="A0A448X9D5"/>
<dbReference type="Proteomes" id="UP000784294">
    <property type="component" value="Unassembled WGS sequence"/>
</dbReference>
<protein>
    <submittedName>
        <fullName evidence="1">Uncharacterized protein</fullName>
    </submittedName>
</protein>
<organism evidence="1 2">
    <name type="scientific">Protopolystoma xenopodis</name>
    <dbReference type="NCBI Taxonomy" id="117903"/>
    <lineage>
        <taxon>Eukaryota</taxon>
        <taxon>Metazoa</taxon>
        <taxon>Spiralia</taxon>
        <taxon>Lophotrochozoa</taxon>
        <taxon>Platyhelminthes</taxon>
        <taxon>Monogenea</taxon>
        <taxon>Polyopisthocotylea</taxon>
        <taxon>Polystomatidea</taxon>
        <taxon>Polystomatidae</taxon>
        <taxon>Protopolystoma</taxon>
    </lineage>
</organism>
<sequence>MHRNPVALGRSRSHHINADDAVDDANYDVSVDDDGVAGRDVSVLPLQMAIGTGLSRGTAKCCLVSSYLQHQHLLPRHRLPAEGHVPASAFVCQPQNQPIPGWKMSHFGSSAGPLVSNRVGQLVSADFSAINDSFRVHTTSTVKMAHVVLFSKNTDL</sequence>